<dbReference type="Proteomes" id="UP000008177">
    <property type="component" value="Unplaced contigs"/>
</dbReference>
<feature type="region of interest" description="Disordered" evidence="1">
    <location>
        <begin position="66"/>
        <end position="86"/>
    </location>
</feature>
<accession>G2YIF5</accession>
<protein>
    <submittedName>
        <fullName evidence="2">Uncharacterized protein</fullName>
    </submittedName>
</protein>
<dbReference type="HOGENOM" id="CLU_2497635_0_0_1"/>
<organism evidence="2 3">
    <name type="scientific">Botryotinia fuckeliana (strain T4)</name>
    <name type="common">Noble rot fungus</name>
    <name type="synonym">Botrytis cinerea</name>
    <dbReference type="NCBI Taxonomy" id="999810"/>
    <lineage>
        <taxon>Eukaryota</taxon>
        <taxon>Fungi</taxon>
        <taxon>Dikarya</taxon>
        <taxon>Ascomycota</taxon>
        <taxon>Pezizomycotina</taxon>
        <taxon>Leotiomycetes</taxon>
        <taxon>Helotiales</taxon>
        <taxon>Sclerotiniaceae</taxon>
        <taxon>Botrytis</taxon>
    </lineage>
</organism>
<proteinExistence type="predicted"/>
<sequence>MGWDRSILPVPSISIHFNCPDPNPQAKPQRTQLPHGVILTTSLSLALSHLASTFCSPSPFHLTQASALPFPHTSDMNNRPSEKLCA</sequence>
<reference evidence="3" key="1">
    <citation type="journal article" date="2011" name="PLoS Genet.">
        <title>Genomic analysis of the necrotrophic fungal pathogens Sclerotinia sclerotiorum and Botrytis cinerea.</title>
        <authorList>
            <person name="Amselem J."/>
            <person name="Cuomo C.A."/>
            <person name="van Kan J.A."/>
            <person name="Viaud M."/>
            <person name="Benito E.P."/>
            <person name="Couloux A."/>
            <person name="Coutinho P.M."/>
            <person name="de Vries R.P."/>
            <person name="Dyer P.S."/>
            <person name="Fillinger S."/>
            <person name="Fournier E."/>
            <person name="Gout L."/>
            <person name="Hahn M."/>
            <person name="Kohn L."/>
            <person name="Lapalu N."/>
            <person name="Plummer K.M."/>
            <person name="Pradier J.M."/>
            <person name="Quevillon E."/>
            <person name="Sharon A."/>
            <person name="Simon A."/>
            <person name="ten Have A."/>
            <person name="Tudzynski B."/>
            <person name="Tudzynski P."/>
            <person name="Wincker P."/>
            <person name="Andrew M."/>
            <person name="Anthouard V."/>
            <person name="Beever R.E."/>
            <person name="Beffa R."/>
            <person name="Benoit I."/>
            <person name="Bouzid O."/>
            <person name="Brault B."/>
            <person name="Chen Z."/>
            <person name="Choquer M."/>
            <person name="Collemare J."/>
            <person name="Cotton P."/>
            <person name="Danchin E.G."/>
            <person name="Da Silva C."/>
            <person name="Gautier A."/>
            <person name="Giraud C."/>
            <person name="Giraud T."/>
            <person name="Gonzalez C."/>
            <person name="Grossetete S."/>
            <person name="Guldener U."/>
            <person name="Henrissat B."/>
            <person name="Howlett B.J."/>
            <person name="Kodira C."/>
            <person name="Kretschmer M."/>
            <person name="Lappartient A."/>
            <person name="Leroch M."/>
            <person name="Levis C."/>
            <person name="Mauceli E."/>
            <person name="Neuveglise C."/>
            <person name="Oeser B."/>
            <person name="Pearson M."/>
            <person name="Poulain J."/>
            <person name="Poussereau N."/>
            <person name="Quesneville H."/>
            <person name="Rascle C."/>
            <person name="Schumacher J."/>
            <person name="Segurens B."/>
            <person name="Sexton A."/>
            <person name="Silva E."/>
            <person name="Sirven C."/>
            <person name="Soanes D.M."/>
            <person name="Talbot N.J."/>
            <person name="Templeton M."/>
            <person name="Yandava C."/>
            <person name="Yarden O."/>
            <person name="Zeng Q."/>
            <person name="Rollins J.A."/>
            <person name="Lebrun M.H."/>
            <person name="Dickman M."/>
        </authorList>
    </citation>
    <scope>NUCLEOTIDE SEQUENCE [LARGE SCALE GENOMIC DNA]</scope>
    <source>
        <strain evidence="3">T4</strain>
    </source>
</reference>
<evidence type="ECO:0000313" key="3">
    <source>
        <dbReference type="Proteomes" id="UP000008177"/>
    </source>
</evidence>
<dbReference type="AlphaFoldDB" id="G2YIF5"/>
<name>G2YIF5_BOTF4</name>
<evidence type="ECO:0000256" key="1">
    <source>
        <dbReference type="SAM" id="MobiDB-lite"/>
    </source>
</evidence>
<evidence type="ECO:0000313" key="2">
    <source>
        <dbReference type="EMBL" id="CCD51492.1"/>
    </source>
</evidence>
<dbReference type="InParanoid" id="G2YIF5"/>
<dbReference type="EMBL" id="FQ790337">
    <property type="protein sequence ID" value="CCD51492.1"/>
    <property type="molecule type" value="Genomic_DNA"/>
</dbReference>
<gene>
    <name evidence="2" type="ORF">BofuT4_P017980.1</name>
</gene>